<dbReference type="PANTHER" id="PTHR30572">
    <property type="entry name" value="MEMBRANE COMPONENT OF TRANSPORTER-RELATED"/>
    <property type="match status" value="1"/>
</dbReference>
<dbReference type="AlphaFoldDB" id="W7UMF9"/>
<protein>
    <recommendedName>
        <fullName evidence="9">ABC3 transporter permease C-terminal domain-containing protein</fullName>
    </recommendedName>
</protein>
<dbReference type="Pfam" id="PF02687">
    <property type="entry name" value="FtsX"/>
    <property type="match status" value="2"/>
</dbReference>
<evidence type="ECO:0000313" key="10">
    <source>
        <dbReference type="EMBL" id="EWM54988.1"/>
    </source>
</evidence>
<keyword evidence="3 8" id="KW-0812">Transmembrane</keyword>
<dbReference type="EMBL" id="ATAX01000007">
    <property type="protein sequence ID" value="EWM54988.1"/>
    <property type="molecule type" value="Genomic_DNA"/>
</dbReference>
<dbReference type="InterPro" id="IPR003838">
    <property type="entry name" value="ABC3_permease_C"/>
</dbReference>
<proteinExistence type="inferred from homology"/>
<feature type="domain" description="ABC3 transporter permease C-terminal" evidence="9">
    <location>
        <begin position="366"/>
        <end position="484"/>
    </location>
</feature>
<evidence type="ECO:0000256" key="7">
    <source>
        <dbReference type="SAM" id="MobiDB-lite"/>
    </source>
</evidence>
<organism evidence="10 11">
    <name type="scientific">Ruminococcus flavefaciens 007c</name>
    <dbReference type="NCBI Taxonomy" id="1341157"/>
    <lineage>
        <taxon>Bacteria</taxon>
        <taxon>Bacillati</taxon>
        <taxon>Bacillota</taxon>
        <taxon>Clostridia</taxon>
        <taxon>Eubacteriales</taxon>
        <taxon>Oscillospiraceae</taxon>
        <taxon>Ruminococcus</taxon>
    </lineage>
</organism>
<feature type="transmembrane region" description="Helical" evidence="8">
    <location>
        <begin position="837"/>
        <end position="868"/>
    </location>
</feature>
<sequence length="917" mass="103890">MKHLISLSLKYIRRQKLRTFLTFTCIMLSAFILATVCTYGSSIYSTVYNYLVYERGTWEVEITSWIERSKDPEKAIDKAENHPSVDDYLLETWATYEVRSESPAGMGLIEISDGKKTLRVNGLTLSGKEGNPELENEFTTGPTILPQNTAAEGCYFPVSIKDMGYSEGDTITLTFRPATAKLDENSEIMKSIRKELKEKNGTELTSTDEGFDELDEKTKSKAQSTSIDMLLRFRGLTLEQYPLTDIEYGEPVEYTFKIAGFSNTYRSMYDWFVISNLTADMSELHEKNPGIFADKGKRFFIRVIDNYDYDEALKLLFTDLGHDYDKDFYDSYDYPHPENDDLLGLEWKSPYAIYSILPSYIIPMLIILIVAWFIARFIIDNAFEMAVQERSTHFASLRIIGASKGQIAAVVLTEALFYCFTAIPLGIITAVIICRTTFNSLRRVGLSMFEFSANPYFIGIAAALCFIAIIISAYTSAMWASRKLSPAEALNFGKPRSKKRKLRRYRSKLDLSSGKFLRRYTRKNIMASKSRFIISTITMTLGVVMFTLSILLSSFVKSGIDRYRNNDYLDYRIDYYYPSDTDDLLGEAEEYFGNKEIFSFCYISCYNSTTIMGAENSDQINDEILRNQIENVHNINVYAINEDLYKKYFIEEITGIDYAQFRDEKLAFISRSNIAHNIDTMQPYEARPRSFDRFERALRLNTLTDFDADIIGVISSPIQLDGCVVIPSENAMSILSLGFDIELQVNGREQYEEAQAIMDKFLDNAYYSSYQNMYMNGTGVNEFIKAIIKIVLVFLVSIWLVGILSMINSVNTSVLNRSRELMMLRSVGMTRKQLRNSVILETLMFSAAAAILGTAIGVGGFLFFIIVLTKQGSLLIISTVIIVAVLSVVLNIIIALAAALPAVKSLGKVESIAQASI</sequence>
<evidence type="ECO:0000256" key="2">
    <source>
        <dbReference type="ARBA" id="ARBA00022475"/>
    </source>
</evidence>
<evidence type="ECO:0000259" key="9">
    <source>
        <dbReference type="Pfam" id="PF02687"/>
    </source>
</evidence>
<feature type="transmembrane region" description="Helical" evidence="8">
    <location>
        <begin position="20"/>
        <end position="41"/>
    </location>
</feature>
<feature type="region of interest" description="Disordered" evidence="7">
    <location>
        <begin position="199"/>
        <end position="218"/>
    </location>
</feature>
<feature type="transmembrane region" description="Helical" evidence="8">
    <location>
        <begin position="407"/>
        <end position="433"/>
    </location>
</feature>
<keyword evidence="2" id="KW-1003">Cell membrane</keyword>
<dbReference type="Proteomes" id="UP000019365">
    <property type="component" value="Unassembled WGS sequence"/>
</dbReference>
<feature type="transmembrane region" description="Helical" evidence="8">
    <location>
        <begin position="532"/>
        <end position="556"/>
    </location>
</feature>
<dbReference type="GO" id="GO:0022857">
    <property type="term" value="F:transmembrane transporter activity"/>
    <property type="evidence" value="ECO:0007669"/>
    <property type="project" value="TreeGrafter"/>
</dbReference>
<dbReference type="GO" id="GO:0005886">
    <property type="term" value="C:plasma membrane"/>
    <property type="evidence" value="ECO:0007669"/>
    <property type="project" value="UniProtKB-SubCell"/>
</dbReference>
<accession>W7UMF9</accession>
<comment type="subcellular location">
    <subcellularLocation>
        <location evidence="1">Cell membrane</location>
        <topology evidence="1">Multi-pass membrane protein</topology>
    </subcellularLocation>
</comment>
<name>W7UMF9_RUMFL</name>
<evidence type="ECO:0000256" key="4">
    <source>
        <dbReference type="ARBA" id="ARBA00022989"/>
    </source>
</evidence>
<reference evidence="10 11" key="1">
    <citation type="journal article" date="2014" name="PLoS ONE">
        <title>Rumen cellulosomics: divergent fiber-degrading strategies revealed by comparative genome-wide analysis of six ruminococcal strains.</title>
        <authorList>
            <person name="Dassa B."/>
            <person name="Borovok I."/>
            <person name="Ruimy-Israeli V."/>
            <person name="Lamed R."/>
            <person name="Flint H.J."/>
            <person name="Duncan S.H."/>
            <person name="Henrissat B."/>
            <person name="Coutinho P."/>
            <person name="Morrison M."/>
            <person name="Mosoni P."/>
            <person name="Yeoman C.J."/>
            <person name="White B.A."/>
            <person name="Bayer E.A."/>
        </authorList>
    </citation>
    <scope>NUCLEOTIDE SEQUENCE [LARGE SCALE GENOMIC DNA]</scope>
    <source>
        <strain evidence="10 11">007c</strain>
    </source>
</reference>
<feature type="transmembrane region" description="Helical" evidence="8">
    <location>
        <begin position="874"/>
        <end position="900"/>
    </location>
</feature>
<comment type="similarity">
    <text evidence="6">Belongs to the ABC-4 integral membrane protein family.</text>
</comment>
<dbReference type="PATRIC" id="fig|1341157.4.peg.329"/>
<feature type="transmembrane region" description="Helical" evidence="8">
    <location>
        <begin position="351"/>
        <end position="375"/>
    </location>
</feature>
<evidence type="ECO:0000256" key="6">
    <source>
        <dbReference type="ARBA" id="ARBA00038076"/>
    </source>
</evidence>
<keyword evidence="11" id="KW-1185">Reference proteome</keyword>
<feature type="domain" description="ABC3 transporter permease C-terminal" evidence="9">
    <location>
        <begin position="793"/>
        <end position="908"/>
    </location>
</feature>
<dbReference type="eggNOG" id="COG0577">
    <property type="taxonomic scope" value="Bacteria"/>
</dbReference>
<feature type="transmembrane region" description="Helical" evidence="8">
    <location>
        <begin position="453"/>
        <end position="474"/>
    </location>
</feature>
<evidence type="ECO:0000256" key="5">
    <source>
        <dbReference type="ARBA" id="ARBA00023136"/>
    </source>
</evidence>
<dbReference type="RefSeq" id="WP_037296596.1">
    <property type="nucleotide sequence ID" value="NZ_ATAX01000007.1"/>
</dbReference>
<evidence type="ECO:0000256" key="1">
    <source>
        <dbReference type="ARBA" id="ARBA00004651"/>
    </source>
</evidence>
<dbReference type="InterPro" id="IPR050250">
    <property type="entry name" value="Macrolide_Exporter_MacB"/>
</dbReference>
<keyword evidence="5 8" id="KW-0472">Membrane</keyword>
<dbReference type="OrthoDB" id="9793166at2"/>
<evidence type="ECO:0000313" key="11">
    <source>
        <dbReference type="Proteomes" id="UP000019365"/>
    </source>
</evidence>
<evidence type="ECO:0000256" key="8">
    <source>
        <dbReference type="SAM" id="Phobius"/>
    </source>
</evidence>
<keyword evidence="4 8" id="KW-1133">Transmembrane helix</keyword>
<feature type="transmembrane region" description="Helical" evidence="8">
    <location>
        <begin position="790"/>
        <end position="816"/>
    </location>
</feature>
<dbReference type="PANTHER" id="PTHR30572:SF4">
    <property type="entry name" value="ABC TRANSPORTER PERMEASE YTRF"/>
    <property type="match status" value="1"/>
</dbReference>
<comment type="caution">
    <text evidence="10">The sequence shown here is derived from an EMBL/GenBank/DDBJ whole genome shotgun (WGS) entry which is preliminary data.</text>
</comment>
<gene>
    <name evidence="10" type="ORF">RF007C_03055</name>
</gene>
<evidence type="ECO:0000256" key="3">
    <source>
        <dbReference type="ARBA" id="ARBA00022692"/>
    </source>
</evidence>